<dbReference type="PANTHER" id="PTHR39472:SF1">
    <property type="entry name" value="EXPRESSED PROTEIN"/>
    <property type="match status" value="1"/>
</dbReference>
<keyword evidence="4" id="KW-1185">Reference proteome</keyword>
<feature type="compositionally biased region" description="Polar residues" evidence="2">
    <location>
        <begin position="429"/>
        <end position="439"/>
    </location>
</feature>
<evidence type="ECO:0000313" key="4">
    <source>
        <dbReference type="Proteomes" id="UP001642502"/>
    </source>
</evidence>
<evidence type="ECO:0000256" key="2">
    <source>
        <dbReference type="SAM" id="MobiDB-lite"/>
    </source>
</evidence>
<organism evidence="3 4">
    <name type="scientific">Sporothrix epigloea</name>
    <dbReference type="NCBI Taxonomy" id="1892477"/>
    <lineage>
        <taxon>Eukaryota</taxon>
        <taxon>Fungi</taxon>
        <taxon>Dikarya</taxon>
        <taxon>Ascomycota</taxon>
        <taxon>Pezizomycotina</taxon>
        <taxon>Sordariomycetes</taxon>
        <taxon>Sordariomycetidae</taxon>
        <taxon>Ophiostomatales</taxon>
        <taxon>Ophiostomataceae</taxon>
        <taxon>Sporothrix</taxon>
    </lineage>
</organism>
<feature type="compositionally biased region" description="Polar residues" evidence="2">
    <location>
        <begin position="337"/>
        <end position="352"/>
    </location>
</feature>
<feature type="coiled-coil region" evidence="1">
    <location>
        <begin position="151"/>
        <end position="178"/>
    </location>
</feature>
<reference evidence="3 4" key="1">
    <citation type="submission" date="2024-01" db="EMBL/GenBank/DDBJ databases">
        <authorList>
            <person name="Allen C."/>
            <person name="Tagirdzhanova G."/>
        </authorList>
    </citation>
    <scope>NUCLEOTIDE SEQUENCE [LARGE SCALE GENOMIC DNA]</scope>
    <source>
        <strain evidence="3 4">CBS 119000</strain>
    </source>
</reference>
<gene>
    <name evidence="3" type="ORF">SEPCBS119000_003221</name>
</gene>
<comment type="caution">
    <text evidence="3">The sequence shown here is derived from an EMBL/GenBank/DDBJ whole genome shotgun (WGS) entry which is preliminary data.</text>
</comment>
<feature type="coiled-coil region" evidence="1">
    <location>
        <begin position="247"/>
        <end position="286"/>
    </location>
</feature>
<feature type="compositionally biased region" description="Basic and acidic residues" evidence="2">
    <location>
        <begin position="319"/>
        <end position="331"/>
    </location>
</feature>
<dbReference type="PANTHER" id="PTHR39472">
    <property type="entry name" value="EXPRESSED PROTEIN"/>
    <property type="match status" value="1"/>
</dbReference>
<feature type="region of interest" description="Disordered" evidence="2">
    <location>
        <begin position="292"/>
        <end position="439"/>
    </location>
</feature>
<dbReference type="EMBL" id="CAWUON010000040">
    <property type="protein sequence ID" value="CAK7268748.1"/>
    <property type="molecule type" value="Genomic_DNA"/>
</dbReference>
<name>A0ABP0DKF4_9PEZI</name>
<accession>A0ABP0DKF4</accession>
<evidence type="ECO:0000256" key="1">
    <source>
        <dbReference type="SAM" id="Coils"/>
    </source>
</evidence>
<protein>
    <submittedName>
        <fullName evidence="3">Uncharacterized protein</fullName>
    </submittedName>
</protein>
<feature type="compositionally biased region" description="Acidic residues" evidence="2">
    <location>
        <begin position="379"/>
        <end position="389"/>
    </location>
</feature>
<dbReference type="Proteomes" id="UP001642502">
    <property type="component" value="Unassembled WGS sequence"/>
</dbReference>
<sequence>MNGVGAGGMQGTGAGAMPGLGGAAAGFPAPAGYTAELSYIHAMVEELSRQLADNKRVLDNVVTGVGRVRNRARTLQLGNEELMEGASEDLQGQERNMDATISMLSEALDNARHAKDANAALLGQYAQVLAGMLKQFHEYKQKHVADVSAWHHSYRQQLAEARAENSRLRDQIWQMQERAGRANASLRAFRTAYDKDPARWDRRVAEKAMRQELRFWKRMAMPSVADDDVAYWSDDDDLVDPTEKLRLDELERRANEDQQRMLELQQQQLQQQQQQLQYQQQQYEQHVGFPATAEMPSTLPPQPPMSSSGELGDTLGAPVDDRLYRNEHDDGGEGLNEATTSEAYLSDSSSSGAIGGRYGTDPATLSSPSGDGGSVIGEVGEEADGEGDEHEIGHDDETDFDENTNLQENPPTQLPAVPQAPSMAPPPATFSSTDSSSVK</sequence>
<keyword evidence="1" id="KW-0175">Coiled coil</keyword>
<proteinExistence type="predicted"/>
<evidence type="ECO:0000313" key="3">
    <source>
        <dbReference type="EMBL" id="CAK7268748.1"/>
    </source>
</evidence>